<dbReference type="EMBL" id="NDHI03003504">
    <property type="protein sequence ID" value="PNJ31366.1"/>
    <property type="molecule type" value="Genomic_DNA"/>
</dbReference>
<organism evidence="2">
    <name type="scientific">Pongo abelii</name>
    <name type="common">Sumatran orangutan</name>
    <name type="synonym">Pongo pygmaeus abelii</name>
    <dbReference type="NCBI Taxonomy" id="9601"/>
    <lineage>
        <taxon>Eukaryota</taxon>
        <taxon>Metazoa</taxon>
        <taxon>Chordata</taxon>
        <taxon>Craniata</taxon>
        <taxon>Vertebrata</taxon>
        <taxon>Euteleostomi</taxon>
        <taxon>Mammalia</taxon>
        <taxon>Eutheria</taxon>
        <taxon>Euarchontoglires</taxon>
        <taxon>Primates</taxon>
        <taxon>Haplorrhini</taxon>
        <taxon>Catarrhini</taxon>
        <taxon>Hominidae</taxon>
        <taxon>Pongo</taxon>
    </lineage>
</organism>
<feature type="region of interest" description="Disordered" evidence="1">
    <location>
        <begin position="1"/>
        <end position="51"/>
    </location>
</feature>
<evidence type="ECO:0000313" key="2">
    <source>
        <dbReference type="EMBL" id="PNJ31366.1"/>
    </source>
</evidence>
<accession>A0A2J8TED3</accession>
<dbReference type="AlphaFoldDB" id="A0A2J8TED3"/>
<sequence>MQNGLPGPQSHWKSRDRRSHEESLKGFRQSRDTTRATMSKGSGTGQGRTGLRAMARSRLTATSASRVQAILLPQPPEGWDYRSSEPPPSSSLQ</sequence>
<name>A0A2J8TED3_PONAB</name>
<feature type="compositionally biased region" description="Basic and acidic residues" evidence="1">
    <location>
        <begin position="18"/>
        <end position="34"/>
    </location>
</feature>
<gene>
    <name evidence="2" type="ORF">CR201_G0035666</name>
</gene>
<reference evidence="2" key="1">
    <citation type="submission" date="2017-12" db="EMBL/GenBank/DDBJ databases">
        <title>High-resolution comparative analysis of great ape genomes.</title>
        <authorList>
            <person name="Pollen A."/>
            <person name="Hastie A."/>
            <person name="Hormozdiari F."/>
            <person name="Dougherty M."/>
            <person name="Liu R."/>
            <person name="Chaisson M."/>
            <person name="Hoppe E."/>
            <person name="Hill C."/>
            <person name="Pang A."/>
            <person name="Hillier L."/>
            <person name="Baker C."/>
            <person name="Armstrong J."/>
            <person name="Shendure J."/>
            <person name="Paten B."/>
            <person name="Wilson R."/>
            <person name="Chao H."/>
            <person name="Schneider V."/>
            <person name="Ventura M."/>
            <person name="Kronenberg Z."/>
            <person name="Murali S."/>
            <person name="Gordon D."/>
            <person name="Cantsilieris S."/>
            <person name="Munson K."/>
            <person name="Nelson B."/>
            <person name="Raja A."/>
            <person name="Underwood J."/>
            <person name="Diekhans M."/>
            <person name="Fiddes I."/>
            <person name="Haussler D."/>
            <person name="Eichler E."/>
        </authorList>
    </citation>
    <scope>NUCLEOTIDE SEQUENCE [LARGE SCALE GENOMIC DNA]</scope>
    <source>
        <strain evidence="2">Susie</strain>
    </source>
</reference>
<proteinExistence type="predicted"/>
<evidence type="ECO:0000256" key="1">
    <source>
        <dbReference type="SAM" id="MobiDB-lite"/>
    </source>
</evidence>
<protein>
    <submittedName>
        <fullName evidence="2">SH2D6 isoform 5</fullName>
    </submittedName>
</protein>
<feature type="region of interest" description="Disordered" evidence="1">
    <location>
        <begin position="72"/>
        <end position="93"/>
    </location>
</feature>
<comment type="caution">
    <text evidence="2">The sequence shown here is derived from an EMBL/GenBank/DDBJ whole genome shotgun (WGS) entry which is preliminary data.</text>
</comment>